<dbReference type="InterPro" id="IPR036175">
    <property type="entry name" value="Sec23/24_helical_dom_sf"/>
</dbReference>
<proteinExistence type="inferred from homology"/>
<evidence type="ECO:0000256" key="10">
    <source>
        <dbReference type="ARBA" id="ARBA00023034"/>
    </source>
</evidence>
<feature type="domain" description="Gelsolin-like" evidence="14">
    <location>
        <begin position="1152"/>
        <end position="1223"/>
    </location>
</feature>
<accession>A0ABY7DIB1</accession>
<keyword evidence="5" id="KW-0813">Transport</keyword>
<dbReference type="InterPro" id="IPR050550">
    <property type="entry name" value="SEC23_SEC24_subfamily"/>
</dbReference>
<comment type="subcellular location">
    <subcellularLocation>
        <location evidence="1">Cytoplasmic vesicle</location>
        <location evidence="1">COPII-coated vesicle membrane</location>
        <topology evidence="1">Peripheral membrane protein</topology>
        <orientation evidence="1">Cytoplasmic side</orientation>
    </subcellularLocation>
    <subcellularLocation>
        <location evidence="3">Endoplasmic reticulum membrane</location>
        <topology evidence="3">Peripheral membrane protein</topology>
        <orientation evidence="3">Cytoplasmic side</orientation>
    </subcellularLocation>
    <subcellularLocation>
        <location evidence="2">Golgi apparatus membrane</location>
    </subcellularLocation>
</comment>
<name>A0ABY7DIB1_MYAAR</name>
<feature type="compositionally biased region" description="Pro residues" evidence="13">
    <location>
        <begin position="81"/>
        <end position="94"/>
    </location>
</feature>
<dbReference type="Proteomes" id="UP001164746">
    <property type="component" value="Chromosome 2"/>
</dbReference>
<protein>
    <submittedName>
        <fullName evidence="19">SC24B-like protein</fullName>
    </submittedName>
</protein>
<evidence type="ECO:0000259" key="17">
    <source>
        <dbReference type="Pfam" id="PF04815"/>
    </source>
</evidence>
<dbReference type="Gene3D" id="3.40.20.10">
    <property type="entry name" value="Severin"/>
    <property type="match status" value="1"/>
</dbReference>
<evidence type="ECO:0000256" key="4">
    <source>
        <dbReference type="ARBA" id="ARBA00008334"/>
    </source>
</evidence>
<gene>
    <name evidence="19" type="ORF">MAR_030116</name>
</gene>
<dbReference type="InterPro" id="IPR006900">
    <property type="entry name" value="Sec23/24_helical_dom"/>
</dbReference>
<dbReference type="Gene3D" id="2.60.40.1670">
    <property type="entry name" value="beta-sandwich domain of Sec23/24"/>
    <property type="match status" value="1"/>
</dbReference>
<dbReference type="Gene3D" id="1.20.120.730">
    <property type="entry name" value="Sec23/Sec24 helical domain"/>
    <property type="match status" value="1"/>
</dbReference>
<feature type="compositionally biased region" description="Low complexity" evidence="13">
    <location>
        <begin position="257"/>
        <end position="266"/>
    </location>
</feature>
<feature type="domain" description="Sec23/Sec24 helical" evidence="17">
    <location>
        <begin position="1021"/>
        <end position="1122"/>
    </location>
</feature>
<keyword evidence="12" id="KW-0968">Cytoplasmic vesicle</keyword>
<evidence type="ECO:0000313" key="19">
    <source>
        <dbReference type="EMBL" id="WAQ97426.1"/>
    </source>
</evidence>
<dbReference type="InterPro" id="IPR007123">
    <property type="entry name" value="Gelsolin-like_dom"/>
</dbReference>
<feature type="domain" description="Sec23/Sec24 trunk" evidence="16">
    <location>
        <begin position="683"/>
        <end position="920"/>
    </location>
</feature>
<organism evidence="19 20">
    <name type="scientific">Mya arenaria</name>
    <name type="common">Soft-shell clam</name>
    <dbReference type="NCBI Taxonomy" id="6604"/>
    <lineage>
        <taxon>Eukaryota</taxon>
        <taxon>Metazoa</taxon>
        <taxon>Spiralia</taxon>
        <taxon>Lophotrochozoa</taxon>
        <taxon>Mollusca</taxon>
        <taxon>Bivalvia</taxon>
        <taxon>Autobranchia</taxon>
        <taxon>Heteroconchia</taxon>
        <taxon>Euheterodonta</taxon>
        <taxon>Imparidentia</taxon>
        <taxon>Neoheterodontei</taxon>
        <taxon>Myida</taxon>
        <taxon>Myoidea</taxon>
        <taxon>Myidae</taxon>
        <taxon>Mya</taxon>
    </lineage>
</organism>
<keyword evidence="8" id="KW-0931">ER-Golgi transport</keyword>
<evidence type="ECO:0000256" key="12">
    <source>
        <dbReference type="ARBA" id="ARBA00023329"/>
    </source>
</evidence>
<feature type="domain" description="Sec23/Sec24 beta-sandwich" evidence="18">
    <location>
        <begin position="926"/>
        <end position="1010"/>
    </location>
</feature>
<feature type="region of interest" description="Disordered" evidence="13">
    <location>
        <begin position="1"/>
        <end position="503"/>
    </location>
</feature>
<evidence type="ECO:0000259" key="16">
    <source>
        <dbReference type="Pfam" id="PF04811"/>
    </source>
</evidence>
<evidence type="ECO:0000259" key="15">
    <source>
        <dbReference type="Pfam" id="PF04810"/>
    </source>
</evidence>
<dbReference type="Pfam" id="PF04811">
    <property type="entry name" value="Sec23_trunk"/>
    <property type="match status" value="1"/>
</dbReference>
<dbReference type="Pfam" id="PF04815">
    <property type="entry name" value="Sec23_helical"/>
    <property type="match status" value="1"/>
</dbReference>
<feature type="compositionally biased region" description="Polar residues" evidence="13">
    <location>
        <begin position="373"/>
        <end position="389"/>
    </location>
</feature>
<feature type="compositionally biased region" description="Low complexity" evidence="13">
    <location>
        <begin position="170"/>
        <end position="182"/>
    </location>
</feature>
<evidence type="ECO:0000313" key="20">
    <source>
        <dbReference type="Proteomes" id="UP001164746"/>
    </source>
</evidence>
<dbReference type="SUPFAM" id="SSF81995">
    <property type="entry name" value="beta-sandwich domain of Sec23/24"/>
    <property type="match status" value="1"/>
</dbReference>
<feature type="compositionally biased region" description="Polar residues" evidence="13">
    <location>
        <begin position="216"/>
        <end position="239"/>
    </location>
</feature>
<evidence type="ECO:0000256" key="1">
    <source>
        <dbReference type="ARBA" id="ARBA00004299"/>
    </source>
</evidence>
<feature type="domain" description="Zinc finger Sec23/Sec24-type" evidence="15">
    <location>
        <begin position="610"/>
        <end position="647"/>
    </location>
</feature>
<keyword evidence="6" id="KW-0963">Cytoplasm</keyword>
<dbReference type="InterPro" id="IPR036174">
    <property type="entry name" value="Znf_Sec23_Sec24_sf"/>
</dbReference>
<keyword evidence="20" id="KW-1185">Reference proteome</keyword>
<evidence type="ECO:0000256" key="7">
    <source>
        <dbReference type="ARBA" id="ARBA00022824"/>
    </source>
</evidence>
<feature type="compositionally biased region" description="Polar residues" evidence="13">
    <location>
        <begin position="298"/>
        <end position="318"/>
    </location>
</feature>
<dbReference type="CDD" id="cd01479">
    <property type="entry name" value="Sec24-like"/>
    <property type="match status" value="1"/>
</dbReference>
<feature type="compositionally biased region" description="Polar residues" evidence="13">
    <location>
        <begin position="274"/>
        <end position="290"/>
    </location>
</feature>
<dbReference type="InterPro" id="IPR012990">
    <property type="entry name" value="Beta-sandwich_Sec23_24"/>
</dbReference>
<dbReference type="InterPro" id="IPR029006">
    <property type="entry name" value="ADF-H/Gelsolin-like_dom_sf"/>
</dbReference>
<evidence type="ECO:0000256" key="13">
    <source>
        <dbReference type="SAM" id="MobiDB-lite"/>
    </source>
</evidence>
<feature type="compositionally biased region" description="Polar residues" evidence="13">
    <location>
        <begin position="67"/>
        <end position="76"/>
    </location>
</feature>
<evidence type="ECO:0000256" key="11">
    <source>
        <dbReference type="ARBA" id="ARBA00023136"/>
    </source>
</evidence>
<reference evidence="19" key="1">
    <citation type="submission" date="2022-11" db="EMBL/GenBank/DDBJ databases">
        <title>Centuries of genome instability and evolution in soft-shell clam transmissible cancer (bioRxiv).</title>
        <authorList>
            <person name="Hart S.F.M."/>
            <person name="Yonemitsu M.A."/>
            <person name="Giersch R.M."/>
            <person name="Beal B.F."/>
            <person name="Arriagada G."/>
            <person name="Davis B.W."/>
            <person name="Ostrander E.A."/>
            <person name="Goff S.P."/>
            <person name="Metzger M.J."/>
        </authorList>
    </citation>
    <scope>NUCLEOTIDE SEQUENCE</scope>
    <source>
        <strain evidence="19">MELC-2E11</strain>
        <tissue evidence="19">Siphon/mantle</tissue>
    </source>
</reference>
<dbReference type="SUPFAM" id="SSF82919">
    <property type="entry name" value="Zn-finger domain of Sec23/24"/>
    <property type="match status" value="1"/>
</dbReference>
<evidence type="ECO:0000256" key="9">
    <source>
        <dbReference type="ARBA" id="ARBA00022927"/>
    </source>
</evidence>
<dbReference type="SUPFAM" id="SSF53300">
    <property type="entry name" value="vWA-like"/>
    <property type="match status" value="1"/>
</dbReference>
<evidence type="ECO:0000256" key="3">
    <source>
        <dbReference type="ARBA" id="ARBA00004397"/>
    </source>
</evidence>
<dbReference type="Gene3D" id="3.40.50.410">
    <property type="entry name" value="von Willebrand factor, type A domain"/>
    <property type="match status" value="1"/>
</dbReference>
<evidence type="ECO:0000256" key="2">
    <source>
        <dbReference type="ARBA" id="ARBA00004394"/>
    </source>
</evidence>
<dbReference type="Pfam" id="PF04810">
    <property type="entry name" value="zf-Sec23_Sec24"/>
    <property type="match status" value="1"/>
</dbReference>
<dbReference type="InterPro" id="IPR006896">
    <property type="entry name" value="Sec23/24_trunk_dom"/>
</dbReference>
<dbReference type="InterPro" id="IPR036465">
    <property type="entry name" value="vWFA_dom_sf"/>
</dbReference>
<keyword evidence="10" id="KW-0333">Golgi apparatus</keyword>
<comment type="similarity">
    <text evidence="4">Belongs to the SEC23/SEC24 family. SEC24 subfamily.</text>
</comment>
<keyword evidence="7" id="KW-0256">Endoplasmic reticulum</keyword>
<evidence type="ECO:0000256" key="6">
    <source>
        <dbReference type="ARBA" id="ARBA00022490"/>
    </source>
</evidence>
<feature type="compositionally biased region" description="Polar residues" evidence="13">
    <location>
        <begin position="32"/>
        <end position="42"/>
    </location>
</feature>
<dbReference type="SUPFAM" id="SSF82754">
    <property type="entry name" value="C-terminal, gelsolin-like domain of Sec23/24"/>
    <property type="match status" value="1"/>
</dbReference>
<feature type="compositionally biased region" description="Polar residues" evidence="13">
    <location>
        <begin position="1"/>
        <end position="12"/>
    </location>
</feature>
<feature type="compositionally biased region" description="Polar residues" evidence="13">
    <location>
        <begin position="349"/>
        <end position="362"/>
    </location>
</feature>
<dbReference type="InterPro" id="IPR041742">
    <property type="entry name" value="Sec24-like_trunk_dom"/>
</dbReference>
<dbReference type="InterPro" id="IPR036180">
    <property type="entry name" value="Gelsolin-like_dom_sf"/>
</dbReference>
<dbReference type="PANTHER" id="PTHR13803:SF39">
    <property type="entry name" value="SECRETORY 24AB, ISOFORM A"/>
    <property type="match status" value="1"/>
</dbReference>
<dbReference type="InterPro" id="IPR006895">
    <property type="entry name" value="Znf_Sec23_Sec24"/>
</dbReference>
<dbReference type="EMBL" id="CP111013">
    <property type="protein sequence ID" value="WAQ97426.1"/>
    <property type="molecule type" value="Genomic_DNA"/>
</dbReference>
<evidence type="ECO:0000256" key="8">
    <source>
        <dbReference type="ARBA" id="ARBA00022892"/>
    </source>
</evidence>
<evidence type="ECO:0000259" key="14">
    <source>
        <dbReference type="Pfam" id="PF00626"/>
    </source>
</evidence>
<dbReference type="Gene3D" id="2.30.30.380">
    <property type="entry name" value="Zn-finger domain of Sec23/24"/>
    <property type="match status" value="1"/>
</dbReference>
<dbReference type="Pfam" id="PF00626">
    <property type="entry name" value="Gelsolin"/>
    <property type="match status" value="1"/>
</dbReference>
<evidence type="ECO:0000256" key="5">
    <source>
        <dbReference type="ARBA" id="ARBA00022448"/>
    </source>
</evidence>
<feature type="compositionally biased region" description="Polar residues" evidence="13">
    <location>
        <begin position="483"/>
        <end position="503"/>
    </location>
</feature>
<dbReference type="SUPFAM" id="SSF81811">
    <property type="entry name" value="Helical domain of Sec23/24"/>
    <property type="match status" value="1"/>
</dbReference>
<evidence type="ECO:0000259" key="18">
    <source>
        <dbReference type="Pfam" id="PF08033"/>
    </source>
</evidence>
<feature type="region of interest" description="Disordered" evidence="13">
    <location>
        <begin position="510"/>
        <end position="529"/>
    </location>
</feature>
<keyword evidence="11" id="KW-0472">Membrane</keyword>
<keyword evidence="9" id="KW-0653">Protein transport</keyword>
<dbReference type="PANTHER" id="PTHR13803">
    <property type="entry name" value="SEC24-RELATED PROTEIN"/>
    <property type="match status" value="1"/>
</dbReference>
<sequence>MADSQYPNNAWQNRPPLHGISQAHVPGDVQRPSVSSNMQIKSGQPFPNGPGPTQQFYRPPVPGGVNGLSSQGQNSAALPGMRPPTSFPNGPNVPPSSNGSQFAQPPRPGMPPLHGQGQFRPSGPPTSTTLGPRPPMSAGPPAGLSGQPRMPPPSSQPMATQPQGPPRGPPVQGTTTPVSTPVLGLQGRPNELPVPFHGQGQYSHQIGMTLTPGITPANSAPPSQKTSRTNSPAVMNQNFDALEGQFRGTPEQEQALSSPQSGFSPGPQGPPTSLATTMPISSLSSPTGMASQPRPGPTGQQPMSIQHSTQGFTPQLSLSSARPGMPPPSASAGSQPGHLQRPGFPPATSVGTQQTRFQSPPAIQQPRFPIPPASQSQMFLSQPNSSVNQVPGFPPQPQYTSNQVPRFPPQPQPRTNQVQGFPPQPHSKANQVPGFPPPPQSTANQVPGFPPPPHSTANQVPGFPPPPHSTANQVPGFPPPRQMDNQRQGFPQEQQDGVNQGSFPYKQTQFQQNQRPGMNPQYSTQGKSGSPNIDLLQQKKLLPPEGLEIPKPTIPNDNRSMNCNPEVFRCTMNAIPQTSALLNKSRLPLGILIHPFKDLSQLPVIQSSVIVRCRSCRTYINPFVTFVDSRRWKCNLCYRVNELPDEFSFDPVTKTYGDPQRRPEVRSATIEFIAPSEYMLRPPQPAVYLYLLDVSFNAIETGYLSMFCETLLDVLERIPGDGRTQIGFVAYDSAVHFFNLAEGLSQPQMLTVTDVDDIFLPCPDDLLVNLNECRGLVIDLLNQLPTLFENNMETRSALGAALQTAYKMTSSTGGRVTVMQTVLPTYGPGALQNREDPAGKAGKDCASLGPATDFYKKLALDCSAQQIAVDLFMFNGQYADMASIECISKYSGGCTYYYPSYHVVRTPHYVEKYEADLRRYMTRKVGFESVMRIRCSKGISIHTFHGNFFVRSTDLLSLPNVNPDAGFGMQMSIEEPLTDMSIMSFQAALLYTSSKGERRIRVHTLCLPVTNQIADIHAAADQQAIVALLAKMAVDRSLTSSISDAREAIVNAAIDTINTYGASLQSGQRTGGLVINDQLRLIPLYCLALLKCTAFRTSGSTRLDDRTYALQQCKVLPVGQLIQMIHPDLYPLHTIMDVEMKKKGSLEFPDLPLLQLSSANIDRYGAYLLDVGDVMYLYVGGAISEQFCRDMLDVPNFASIREGGIRDLPDLDNDGSERLRSFINYLLDGRSNGSALIIVRPYGQYFVIPRVLTTNTESDKEMRLDPKHKSCVNF</sequence>
<dbReference type="Pfam" id="PF08033">
    <property type="entry name" value="Sec23_BS"/>
    <property type="match status" value="1"/>
</dbReference>